<reference evidence="5 6" key="1">
    <citation type="journal article" date="2022" name="Nat. Genet.">
        <title>Improved pea reference genome and pan-genome highlight genomic features and evolutionary characteristics.</title>
        <authorList>
            <person name="Yang T."/>
            <person name="Liu R."/>
            <person name="Luo Y."/>
            <person name="Hu S."/>
            <person name="Wang D."/>
            <person name="Wang C."/>
            <person name="Pandey M.K."/>
            <person name="Ge S."/>
            <person name="Xu Q."/>
            <person name="Li N."/>
            <person name="Li G."/>
            <person name="Huang Y."/>
            <person name="Saxena R.K."/>
            <person name="Ji Y."/>
            <person name="Li M."/>
            <person name="Yan X."/>
            <person name="He Y."/>
            <person name="Liu Y."/>
            <person name="Wang X."/>
            <person name="Xiang C."/>
            <person name="Varshney R.K."/>
            <person name="Ding H."/>
            <person name="Gao S."/>
            <person name="Zong X."/>
        </authorList>
    </citation>
    <scope>NUCLEOTIDE SEQUENCE [LARGE SCALE GENOMIC DNA]</scope>
    <source>
        <strain evidence="5 6">cv. Zhongwan 6</strain>
    </source>
</reference>
<dbReference type="EMBL" id="JAMSHJ010000005">
    <property type="protein sequence ID" value="KAI5402489.1"/>
    <property type="molecule type" value="Genomic_DNA"/>
</dbReference>
<dbReference type="PANTHER" id="PTHR48024">
    <property type="entry name" value="GEO13361P1-RELATED"/>
    <property type="match status" value="1"/>
</dbReference>
<dbReference type="SUPFAM" id="SSF54928">
    <property type="entry name" value="RNA-binding domain, RBD"/>
    <property type="match status" value="1"/>
</dbReference>
<sequence length="102" mass="10848">MAESEYKCFIGGLASATYGYALGKAFSSFGEIIETKVIIDHESGTSSESEIVTFASEQSMKDAIKTMHDQELHGGKITVNETQGHDNGGGSEGDNVALIEIE</sequence>
<proteinExistence type="predicted"/>
<evidence type="ECO:0000313" key="5">
    <source>
        <dbReference type="EMBL" id="KAI5402489.1"/>
    </source>
</evidence>
<feature type="region of interest" description="Disordered" evidence="3">
    <location>
        <begin position="79"/>
        <end position="102"/>
    </location>
</feature>
<gene>
    <name evidence="5" type="ORF">KIW84_050202</name>
</gene>
<dbReference type="InterPro" id="IPR050886">
    <property type="entry name" value="RNA-binding_reg"/>
</dbReference>
<dbReference type="GO" id="GO:0003723">
    <property type="term" value="F:RNA binding"/>
    <property type="evidence" value="ECO:0007669"/>
    <property type="project" value="UniProtKB-UniRule"/>
</dbReference>
<feature type="domain" description="RRM" evidence="4">
    <location>
        <begin position="6"/>
        <end position="84"/>
    </location>
</feature>
<evidence type="ECO:0000256" key="3">
    <source>
        <dbReference type="SAM" id="MobiDB-lite"/>
    </source>
</evidence>
<dbReference type="PROSITE" id="PS50102">
    <property type="entry name" value="RRM"/>
    <property type="match status" value="1"/>
</dbReference>
<dbReference type="Gene3D" id="3.30.70.330">
    <property type="match status" value="1"/>
</dbReference>
<evidence type="ECO:0000313" key="6">
    <source>
        <dbReference type="Proteomes" id="UP001058974"/>
    </source>
</evidence>
<dbReference type="GO" id="GO:1990428">
    <property type="term" value="P:miRNA transport"/>
    <property type="evidence" value="ECO:0007669"/>
    <property type="project" value="TreeGrafter"/>
</dbReference>
<dbReference type="Proteomes" id="UP001058974">
    <property type="component" value="Chromosome 5"/>
</dbReference>
<comment type="caution">
    <text evidence="5">The sequence shown here is derived from an EMBL/GenBank/DDBJ whole genome shotgun (WGS) entry which is preliminary data.</text>
</comment>
<evidence type="ECO:0000256" key="1">
    <source>
        <dbReference type="ARBA" id="ARBA00022884"/>
    </source>
</evidence>
<dbReference type="SMART" id="SM00360">
    <property type="entry name" value="RRM"/>
    <property type="match status" value="1"/>
</dbReference>
<keyword evidence="6" id="KW-1185">Reference proteome</keyword>
<dbReference type="Pfam" id="PF00076">
    <property type="entry name" value="RRM_1"/>
    <property type="match status" value="1"/>
</dbReference>
<organism evidence="5 6">
    <name type="scientific">Pisum sativum</name>
    <name type="common">Garden pea</name>
    <name type="synonym">Lathyrus oleraceus</name>
    <dbReference type="NCBI Taxonomy" id="3888"/>
    <lineage>
        <taxon>Eukaryota</taxon>
        <taxon>Viridiplantae</taxon>
        <taxon>Streptophyta</taxon>
        <taxon>Embryophyta</taxon>
        <taxon>Tracheophyta</taxon>
        <taxon>Spermatophyta</taxon>
        <taxon>Magnoliopsida</taxon>
        <taxon>eudicotyledons</taxon>
        <taxon>Gunneridae</taxon>
        <taxon>Pentapetalae</taxon>
        <taxon>rosids</taxon>
        <taxon>fabids</taxon>
        <taxon>Fabales</taxon>
        <taxon>Fabaceae</taxon>
        <taxon>Papilionoideae</taxon>
        <taxon>50 kb inversion clade</taxon>
        <taxon>NPAAA clade</taxon>
        <taxon>Hologalegina</taxon>
        <taxon>IRL clade</taxon>
        <taxon>Fabeae</taxon>
        <taxon>Lathyrus</taxon>
    </lineage>
</organism>
<keyword evidence="1 2" id="KW-0694">RNA-binding</keyword>
<name>A0A9D5ABR6_PEA</name>
<dbReference type="Gramene" id="Psat05G0020200-T1">
    <property type="protein sequence ID" value="KAI5402489.1"/>
    <property type="gene ID" value="KIW84_050202"/>
</dbReference>
<dbReference type="PANTHER" id="PTHR48024:SF56">
    <property type="entry name" value="HETEROGENEOUS NUCLEAR RIBONUCLEOPROTEIN A0"/>
    <property type="match status" value="1"/>
</dbReference>
<accession>A0A9D5ABR6</accession>
<dbReference type="InterPro" id="IPR000504">
    <property type="entry name" value="RRM_dom"/>
</dbReference>
<dbReference type="InterPro" id="IPR035979">
    <property type="entry name" value="RBD_domain_sf"/>
</dbReference>
<evidence type="ECO:0000256" key="2">
    <source>
        <dbReference type="PROSITE-ProRule" id="PRU00176"/>
    </source>
</evidence>
<protein>
    <recommendedName>
        <fullName evidence="4">RRM domain-containing protein</fullName>
    </recommendedName>
</protein>
<dbReference type="InterPro" id="IPR012677">
    <property type="entry name" value="Nucleotide-bd_a/b_plait_sf"/>
</dbReference>
<dbReference type="AlphaFoldDB" id="A0A9D5ABR6"/>
<dbReference type="OrthoDB" id="439808at2759"/>
<evidence type="ECO:0000259" key="4">
    <source>
        <dbReference type="PROSITE" id="PS50102"/>
    </source>
</evidence>